<dbReference type="InterPro" id="IPR001227">
    <property type="entry name" value="Ac_transferase_dom_sf"/>
</dbReference>
<dbReference type="GO" id="GO:0016491">
    <property type="term" value="F:oxidoreductase activity"/>
    <property type="evidence" value="ECO:0007669"/>
    <property type="project" value="UniProtKB-KW"/>
</dbReference>
<dbReference type="InterPro" id="IPR013968">
    <property type="entry name" value="PKS_KR"/>
</dbReference>
<dbReference type="InterPro" id="IPR049552">
    <property type="entry name" value="PKS_DH_N"/>
</dbReference>
<dbReference type="Pfam" id="PF13602">
    <property type="entry name" value="ADH_zinc_N_2"/>
    <property type="match status" value="1"/>
</dbReference>
<dbReference type="Pfam" id="PF22621">
    <property type="entry name" value="CurL-like_PKS_C"/>
    <property type="match status" value="1"/>
</dbReference>
<dbReference type="SMART" id="SM00826">
    <property type="entry name" value="PKS_DH"/>
    <property type="match status" value="1"/>
</dbReference>
<dbReference type="OrthoDB" id="329835at2759"/>
<dbReference type="CDD" id="cd05195">
    <property type="entry name" value="enoyl_red"/>
    <property type="match status" value="1"/>
</dbReference>
<feature type="active site" description="Proton acceptor; for dehydratase activity" evidence="7">
    <location>
        <position position="1007"/>
    </location>
</feature>
<dbReference type="GO" id="GO:1901336">
    <property type="term" value="P:lactone biosynthetic process"/>
    <property type="evidence" value="ECO:0007669"/>
    <property type="project" value="UniProtKB-ARBA"/>
</dbReference>
<dbReference type="PANTHER" id="PTHR43775:SF50">
    <property type="entry name" value="HIGHLY REDUCING POLYKETIDE SYNTHASE SRDA"/>
    <property type="match status" value="1"/>
</dbReference>
<dbReference type="InterPro" id="IPR013154">
    <property type="entry name" value="ADH-like_N"/>
</dbReference>
<evidence type="ECO:0000259" key="9">
    <source>
        <dbReference type="PROSITE" id="PS52004"/>
    </source>
</evidence>
<dbReference type="FunFam" id="3.40.50.720:FF:000209">
    <property type="entry name" value="Polyketide synthase Pks12"/>
    <property type="match status" value="1"/>
</dbReference>
<dbReference type="Pfam" id="PF00109">
    <property type="entry name" value="ketoacyl-synt"/>
    <property type="match status" value="1"/>
</dbReference>
<reference evidence="12" key="1">
    <citation type="journal article" date="2016" name="Genome Announc.">
        <title>Draft genome sequences of fungus Aspergillus calidoustus.</title>
        <authorList>
            <person name="Horn F."/>
            <person name="Linde J."/>
            <person name="Mattern D.J."/>
            <person name="Walther G."/>
            <person name="Guthke R."/>
            <person name="Scherlach K."/>
            <person name="Martin K."/>
            <person name="Brakhage A.A."/>
            <person name="Petzke L."/>
            <person name="Valiante V."/>
        </authorList>
    </citation>
    <scope>NUCLEOTIDE SEQUENCE [LARGE SCALE GENOMIC DNA]</scope>
    <source>
        <strain evidence="12">SF006504</strain>
    </source>
</reference>
<dbReference type="InterPro" id="IPR016039">
    <property type="entry name" value="Thiolase-like"/>
</dbReference>
<dbReference type="PROSITE" id="PS52004">
    <property type="entry name" value="KS3_2"/>
    <property type="match status" value="1"/>
</dbReference>
<name>A0A0U5CNM5_ASPCI</name>
<dbReference type="InterPro" id="IPR018201">
    <property type="entry name" value="Ketoacyl_synth_AS"/>
</dbReference>
<dbReference type="SUPFAM" id="SSF50129">
    <property type="entry name" value="GroES-like"/>
    <property type="match status" value="1"/>
</dbReference>
<dbReference type="InterPro" id="IPR057326">
    <property type="entry name" value="KR_dom"/>
</dbReference>
<organism evidence="11 12">
    <name type="scientific">Aspergillus calidoustus</name>
    <dbReference type="NCBI Taxonomy" id="454130"/>
    <lineage>
        <taxon>Eukaryota</taxon>
        <taxon>Fungi</taxon>
        <taxon>Dikarya</taxon>
        <taxon>Ascomycota</taxon>
        <taxon>Pezizomycotina</taxon>
        <taxon>Eurotiomycetes</taxon>
        <taxon>Eurotiomycetidae</taxon>
        <taxon>Eurotiales</taxon>
        <taxon>Aspergillaceae</taxon>
        <taxon>Aspergillus</taxon>
        <taxon>Aspergillus subgen. Nidulantes</taxon>
    </lineage>
</organism>
<dbReference type="GO" id="GO:0044550">
    <property type="term" value="P:secondary metabolite biosynthetic process"/>
    <property type="evidence" value="ECO:0007669"/>
    <property type="project" value="UniProtKB-ARBA"/>
</dbReference>
<dbReference type="InterPro" id="IPR036291">
    <property type="entry name" value="NAD(P)-bd_dom_sf"/>
</dbReference>
<keyword evidence="3" id="KW-0808">Transferase</keyword>
<dbReference type="PROSITE" id="PS52019">
    <property type="entry name" value="PKS_MFAS_DH"/>
    <property type="match status" value="1"/>
</dbReference>
<feature type="domain" description="Ketosynthase family 3 (KS3)" evidence="9">
    <location>
        <begin position="9"/>
        <end position="436"/>
    </location>
</feature>
<dbReference type="PANTHER" id="PTHR43775">
    <property type="entry name" value="FATTY ACID SYNTHASE"/>
    <property type="match status" value="1"/>
</dbReference>
<dbReference type="Pfam" id="PF08659">
    <property type="entry name" value="KR"/>
    <property type="match status" value="1"/>
</dbReference>
<dbReference type="SUPFAM" id="SSF53901">
    <property type="entry name" value="Thiolase-like"/>
    <property type="match status" value="1"/>
</dbReference>
<dbReference type="Gene3D" id="3.40.50.720">
    <property type="entry name" value="NAD(P)-binding Rossmann-like Domain"/>
    <property type="match status" value="1"/>
</dbReference>
<dbReference type="Gene3D" id="3.90.180.10">
    <property type="entry name" value="Medium-chain alcohol dehydrogenases, catalytic domain"/>
    <property type="match status" value="1"/>
</dbReference>
<evidence type="ECO:0000256" key="3">
    <source>
        <dbReference type="ARBA" id="ARBA00022679"/>
    </source>
</evidence>
<dbReference type="SUPFAM" id="SSF52151">
    <property type="entry name" value="FabD/lysophospholipase-like"/>
    <property type="match status" value="1"/>
</dbReference>
<evidence type="ECO:0000259" key="10">
    <source>
        <dbReference type="PROSITE" id="PS52019"/>
    </source>
</evidence>
<feature type="region of interest" description="Disordered" evidence="8">
    <location>
        <begin position="460"/>
        <end position="501"/>
    </location>
</feature>
<evidence type="ECO:0000313" key="11">
    <source>
        <dbReference type="EMBL" id="CEN60514.1"/>
    </source>
</evidence>
<dbReference type="Pfam" id="PF00698">
    <property type="entry name" value="Acyl_transf_1"/>
    <property type="match status" value="1"/>
</dbReference>
<dbReference type="InterPro" id="IPR042104">
    <property type="entry name" value="PKS_dehydratase_sf"/>
</dbReference>
<dbReference type="Pfam" id="PF14765">
    <property type="entry name" value="PS-DH"/>
    <property type="match status" value="1"/>
</dbReference>
<evidence type="ECO:0000256" key="5">
    <source>
        <dbReference type="ARBA" id="ARBA00023268"/>
    </source>
</evidence>
<keyword evidence="12" id="KW-1185">Reference proteome</keyword>
<dbReference type="InterPro" id="IPR049551">
    <property type="entry name" value="PKS_DH_C"/>
</dbReference>
<dbReference type="SUPFAM" id="SSF51735">
    <property type="entry name" value="NAD(P)-binding Rossmann-fold domains"/>
    <property type="match status" value="2"/>
</dbReference>
<keyword evidence="2" id="KW-0597">Phosphoprotein</keyword>
<dbReference type="Pfam" id="PF21089">
    <property type="entry name" value="PKS_DH_N"/>
    <property type="match status" value="1"/>
</dbReference>
<accession>A0A0U5CNM5</accession>
<evidence type="ECO:0000256" key="8">
    <source>
        <dbReference type="SAM" id="MobiDB-lite"/>
    </source>
</evidence>
<dbReference type="GO" id="GO:0006633">
    <property type="term" value="P:fatty acid biosynthetic process"/>
    <property type="evidence" value="ECO:0007669"/>
    <property type="project" value="InterPro"/>
</dbReference>
<dbReference type="InterPro" id="IPR050091">
    <property type="entry name" value="PKS_NRPS_Biosynth_Enz"/>
</dbReference>
<feature type="region of interest" description="C-terminal hotdog fold" evidence="7">
    <location>
        <begin position="1121"/>
        <end position="1271"/>
    </location>
</feature>
<dbReference type="GO" id="GO:0004315">
    <property type="term" value="F:3-oxoacyl-[acyl-carrier-protein] synthase activity"/>
    <property type="evidence" value="ECO:0007669"/>
    <property type="project" value="InterPro"/>
</dbReference>
<dbReference type="InterPro" id="IPR014030">
    <property type="entry name" value="Ketoacyl_synth_N"/>
</dbReference>
<dbReference type="InterPro" id="IPR014031">
    <property type="entry name" value="Ketoacyl_synth_C"/>
</dbReference>
<dbReference type="SMART" id="SM00827">
    <property type="entry name" value="PKS_AT"/>
    <property type="match status" value="1"/>
</dbReference>
<feature type="region of interest" description="N-terminal hotdog fold" evidence="7">
    <location>
        <begin position="975"/>
        <end position="1108"/>
    </location>
</feature>
<proteinExistence type="predicted"/>
<gene>
    <name evidence="11" type="ORF">ASPCAL02950</name>
</gene>
<dbReference type="Pfam" id="PF16197">
    <property type="entry name" value="KAsynt_C_assoc"/>
    <property type="match status" value="1"/>
</dbReference>
<dbReference type="InterPro" id="IPR020841">
    <property type="entry name" value="PKS_Beta-ketoAc_synthase_dom"/>
</dbReference>
<keyword evidence="5" id="KW-0511">Multifunctional enzyme</keyword>
<dbReference type="SMART" id="SM00825">
    <property type="entry name" value="PKS_KS"/>
    <property type="match status" value="1"/>
</dbReference>
<dbReference type="Pfam" id="PF08240">
    <property type="entry name" value="ADH_N"/>
    <property type="match status" value="1"/>
</dbReference>
<dbReference type="InterPro" id="IPR014043">
    <property type="entry name" value="Acyl_transferase_dom"/>
</dbReference>
<dbReference type="Gene3D" id="3.40.47.10">
    <property type="match status" value="1"/>
</dbReference>
<keyword evidence="4" id="KW-0560">Oxidoreductase</keyword>
<dbReference type="PROSITE" id="PS00606">
    <property type="entry name" value="KS3_1"/>
    <property type="match status" value="1"/>
</dbReference>
<dbReference type="Gene3D" id="3.10.129.110">
    <property type="entry name" value="Polyketide synthase dehydratase"/>
    <property type="match status" value="1"/>
</dbReference>
<feature type="domain" description="PKS/mFAS DH" evidence="10">
    <location>
        <begin position="975"/>
        <end position="1271"/>
    </location>
</feature>
<evidence type="ECO:0000313" key="12">
    <source>
        <dbReference type="Proteomes" id="UP000054771"/>
    </source>
</evidence>
<dbReference type="InterPro" id="IPR011032">
    <property type="entry name" value="GroES-like_sf"/>
</dbReference>
<dbReference type="GO" id="GO:0004312">
    <property type="term" value="F:fatty acid synthase activity"/>
    <property type="evidence" value="ECO:0007669"/>
    <property type="project" value="TreeGrafter"/>
</dbReference>
<evidence type="ECO:0000256" key="2">
    <source>
        <dbReference type="ARBA" id="ARBA00022553"/>
    </source>
</evidence>
<feature type="active site" description="Proton donor; for dehydratase activity" evidence="7">
    <location>
        <position position="1186"/>
    </location>
</feature>
<evidence type="ECO:0000256" key="7">
    <source>
        <dbReference type="PROSITE-ProRule" id="PRU01363"/>
    </source>
</evidence>
<dbReference type="InterPro" id="IPR020843">
    <property type="entry name" value="ER"/>
</dbReference>
<dbReference type="OMA" id="TSACHTF"/>
<dbReference type="InterPro" id="IPR016036">
    <property type="entry name" value="Malonyl_transacylase_ACP-bd"/>
</dbReference>
<dbReference type="CDD" id="cd00833">
    <property type="entry name" value="PKS"/>
    <property type="match status" value="1"/>
</dbReference>
<dbReference type="InterPro" id="IPR036736">
    <property type="entry name" value="ACP-like_sf"/>
</dbReference>
<keyword evidence="6" id="KW-0012">Acyltransferase</keyword>
<evidence type="ECO:0000256" key="4">
    <source>
        <dbReference type="ARBA" id="ARBA00023002"/>
    </source>
</evidence>
<dbReference type="SMART" id="SM00822">
    <property type="entry name" value="PKS_KR"/>
    <property type="match status" value="1"/>
</dbReference>
<sequence>MSDIQKGSQEPIAICGIGCRLPGQASNPQAFWELLSNARSANGKVPASRFNLNGFYHPQGNERAGSVNTEGGYFLDEDIRQFENSFFGINNLEATYMDPQQRKLLEVVYECLENAGVPLTKASGSNTGCYVGNFTFDYMVMQMRDPDYLSRYSATGLGTTILSNRISHVFNLMGPSFVLDTACSSSLYCLHAACTALENGECDAAIVAGANLIQSAEQHMATMKAGVLSATSQCHTFDTSADGYGRGDGIGALYVKRLSDALRDGDPIRSVIRGSAVNANGKTSGISLPSSTGQTAVIRKAMARANLLPCDITYVECHGTGTKVGDAIELDGLASVFNDRRARDQPLYIGSVKSNVGHSEAASGISSVIKATLALEHGRIPPTYGLKNVNPKLRLEERNFCIPTETIEWPDETRVRRIGVNSFGYGGANAHVIIEEAPRRADVHANGLAVANGHSNGHALNGSANGYTNGHANGSKATNGHTNGHANGFSINGHSNETSNGVKATSQTTLILPLSAATGASLEQRKADYASHDFGNTSMTDLAYTLGYKRTHFPERGFFIASRNDDIANVFKTGTLVTSPRPAPTSQSLPFAFVFTGQGSQWPGMCRQLFAEFDIFRNAIEEMDHVLRAIPHAPEWSLVDAILETDDPTLIHRPERSQPCCTAIQVGLVRLLESWGLMPTTTVGHSSGEIAAAFAAGYLSAAEAIVIAYYRGYCAARNTQIGAMMAVGLSEEKANEAIADAGLEGQVCVACVNSPEGVTVSGDQEPLDTLLASLQGKSVFARKLKTGGQAYHSHHMAVLGPKYQALLDQVLPTLGPSISQPSGAALVSTVTGAIKASGFDSAYWRRNLESQVRFSPAIASIHSMAEHFFIELGPHTSMGMPIEQTLAKAGAELKYAGPIKRSSDSVVSALSFAGQLWFQGFEVNWAKVNNLIPAGSKTMPRVVTDLPPYKFDYGETLWNESRASIEYRQRKYPRHELLGSLVPGGNARDFIFRNVLKVDDVSWLKDHKLVDTIVFPGAGYLCMAMEAASQASDETGPETTFELTNVNITNALPLDEESSVELFTSLHRAPITNAATSDIWWDWTVTSHTNGQSTTHASGSIAVHTEEHILESKYAPPQDTLETTHKRVWYERFVKSGLNYGPTFESISSFETPRLKNETFASATAPLLTTSGDPLAVYPVHPITLDALIQLAIVSTAKGVPKEMRALVPTRLSSVRVKRSNSAAEAQLNARTDRTGFGYCQADAELIDAAGQVTAQLEGFRLAPYSSAAQGEDADDARHPVLRVLWKPDVHGLGLMTASAAQEYAQKFADEAHSPVEDTDLLKLGAMLDLFAHKDPVLRILEVGNESQDLTLAVLELLKSQTDFKRLATYTTAQLDADGAALVGGAVNLETGERASKAEAINGQYDLILCLTKDEAMVGSLVAKVTNLMTANAYVLSLCPSAGGDGVITSQGLETLPVSITKGQPSLVLARKPQSSHVEILKKRKSKYLIVEREKTKLGSALGDALRSVQGHWVSRVRLEDLTIANIPRNTTVFNLCELKTPLLSVCTDEEMAKIKLITDNASSLIWTTNANTLEGERPDFALISGLSRALMLEQPSLKLFTYDIDSPDEFISETADRLIALLTQPEKKIDYEFVQRNNVAHVSRFAPDDSVNGAFRSKQGLTTETRPLSDAGDARLSVGEAGQLDSIYFIQQDPEKQVIGPEEVRIKVASVGINAKDYYVLVGRVDTPDATCQLECAGTVVAVGSAVTDFAAGDRVVAMAPSYFGTYQTLPQWACYKLAEGESFDVAATLPLVYATAIYALQHRAQIQSGESVLIHSGAGGVGIAAIQLALRMGAEVYTTVSSEEKKNFLVNTFGLNPSHIFSSRDTSFLPALLSATSNRGVDVILNSLTGDQLHATWKCCAPFGRFIEIGKADLTTAGRLQMAPFLKDTTFSAFDLSHLYHSDSPRLHVLWQDLLAQVFTLYRAGKIAAFDPLKVFPVTEITQAYRYFSSRSRMGKVAISLEDEKSTVPLQPLKHAMRFDPSKSYVMIGCLGGLGRTFSRWMVARGARRFAFLGRSGIDKPAARSLVEDLQASGAECSVVRGDVCNAEDVEAVVTAAAGMGSIGGVVQAAMGLDEAIFSVMSNKSWHTGIDPKVHGSWNLLNSLKRDDRQSALDFFLMTSSVSGSVGTATEANYCAGNHFLDHFARHLRRTHDIPAVAIGFGMISEVGYLHDNPEIEALLVRKGIQAIDADELIQLTDLALSPSSNGTLAIPHAHDTLAVAHMLTGMEPHGIRELRRKGFEGTQPAMEDPRANLLASALEGSDATSSASSGSTGGLPAEVAALVKSGQSLRDAVLHFIRKRFGNLVLLKFDAVDVKKPLAQYGMDSMIGAEFRIWFYKSMGVDIPLVMLLGASCTIESLRDLAVQVMESE</sequence>
<dbReference type="SUPFAM" id="SSF47336">
    <property type="entry name" value="ACP-like"/>
    <property type="match status" value="1"/>
</dbReference>
<protein>
    <submittedName>
        <fullName evidence="11">Putative Lovastatin nonaketide synthase</fullName>
    </submittedName>
</protein>
<evidence type="ECO:0000256" key="1">
    <source>
        <dbReference type="ARBA" id="ARBA00022450"/>
    </source>
</evidence>
<dbReference type="SMART" id="SM00829">
    <property type="entry name" value="PKS_ER"/>
    <property type="match status" value="1"/>
</dbReference>
<feature type="compositionally biased region" description="Polar residues" evidence="8">
    <location>
        <begin position="462"/>
        <end position="501"/>
    </location>
</feature>
<evidence type="ECO:0000256" key="6">
    <source>
        <dbReference type="ARBA" id="ARBA00023315"/>
    </source>
</evidence>
<dbReference type="InterPro" id="IPR032821">
    <property type="entry name" value="PKS_assoc"/>
</dbReference>
<dbReference type="Gene3D" id="3.40.366.10">
    <property type="entry name" value="Malonyl-Coenzyme A Acyl Carrier Protein, domain 2"/>
    <property type="match status" value="1"/>
</dbReference>
<dbReference type="EMBL" id="CDMC01000002">
    <property type="protein sequence ID" value="CEN60514.1"/>
    <property type="molecule type" value="Genomic_DNA"/>
</dbReference>
<dbReference type="SUPFAM" id="SSF55048">
    <property type="entry name" value="Probable ACP-binding domain of malonyl-CoA ACP transacylase"/>
    <property type="match status" value="1"/>
</dbReference>
<dbReference type="InterPro" id="IPR049900">
    <property type="entry name" value="PKS_mFAS_DH"/>
</dbReference>
<dbReference type="STRING" id="454130.A0A0U5CNM5"/>
<dbReference type="InterPro" id="IPR016035">
    <property type="entry name" value="Acyl_Trfase/lysoPLipase"/>
</dbReference>
<dbReference type="InterPro" id="IPR020807">
    <property type="entry name" value="PKS_DH"/>
</dbReference>
<keyword evidence="1" id="KW-0596">Phosphopantetheine</keyword>
<dbReference type="Pfam" id="PF02801">
    <property type="entry name" value="Ketoacyl-synt_C"/>
    <property type="match status" value="1"/>
</dbReference>
<dbReference type="Proteomes" id="UP000054771">
    <property type="component" value="Unassembled WGS sequence"/>
</dbReference>
<dbReference type="Gene3D" id="3.30.70.3290">
    <property type="match status" value="1"/>
</dbReference>